<dbReference type="GO" id="GO:0003723">
    <property type="term" value="F:RNA binding"/>
    <property type="evidence" value="ECO:0007669"/>
    <property type="project" value="UniProtKB-UniRule"/>
</dbReference>
<dbReference type="CDD" id="cd12249">
    <property type="entry name" value="RRM1_hnRNPR_like"/>
    <property type="match status" value="1"/>
</dbReference>
<dbReference type="GO" id="GO:0005737">
    <property type="term" value="C:cytoplasm"/>
    <property type="evidence" value="ECO:0007669"/>
    <property type="project" value="UniProtKB-SubCell"/>
</dbReference>
<evidence type="ECO:0000256" key="6">
    <source>
        <dbReference type="SAM" id="MobiDB-lite"/>
    </source>
</evidence>
<evidence type="ECO:0000313" key="9">
    <source>
        <dbReference type="Proteomes" id="UP001186944"/>
    </source>
</evidence>
<evidence type="ECO:0000256" key="4">
    <source>
        <dbReference type="ARBA" id="ARBA00022884"/>
    </source>
</evidence>
<protein>
    <recommendedName>
        <fullName evidence="7">RRM domain-containing protein</fullName>
    </recommendedName>
</protein>
<dbReference type="InterPro" id="IPR006535">
    <property type="entry name" value="HnRNP_R/Q_splicing_fac"/>
</dbReference>
<feature type="compositionally biased region" description="Low complexity" evidence="6">
    <location>
        <begin position="526"/>
        <end position="548"/>
    </location>
</feature>
<dbReference type="CDD" id="cd12251">
    <property type="entry name" value="RRM3_hnRNPR_like"/>
    <property type="match status" value="1"/>
</dbReference>
<evidence type="ECO:0000259" key="7">
    <source>
        <dbReference type="PROSITE" id="PS50102"/>
    </source>
</evidence>
<dbReference type="InterPro" id="IPR000504">
    <property type="entry name" value="RRM_dom"/>
</dbReference>
<evidence type="ECO:0000256" key="2">
    <source>
        <dbReference type="ARBA" id="ARBA00022490"/>
    </source>
</evidence>
<keyword evidence="4 5" id="KW-0694">RNA-binding</keyword>
<dbReference type="Pfam" id="PF18360">
    <property type="entry name" value="hnRNP_Q_AcD"/>
    <property type="match status" value="1"/>
</dbReference>
<organism evidence="8 9">
    <name type="scientific">Pinctada imbricata</name>
    <name type="common">Atlantic pearl-oyster</name>
    <name type="synonym">Pinctada martensii</name>
    <dbReference type="NCBI Taxonomy" id="66713"/>
    <lineage>
        <taxon>Eukaryota</taxon>
        <taxon>Metazoa</taxon>
        <taxon>Spiralia</taxon>
        <taxon>Lophotrochozoa</taxon>
        <taxon>Mollusca</taxon>
        <taxon>Bivalvia</taxon>
        <taxon>Autobranchia</taxon>
        <taxon>Pteriomorphia</taxon>
        <taxon>Pterioida</taxon>
        <taxon>Pterioidea</taxon>
        <taxon>Pteriidae</taxon>
        <taxon>Pinctada</taxon>
    </lineage>
</organism>
<evidence type="ECO:0000313" key="8">
    <source>
        <dbReference type="EMBL" id="KAK3098487.1"/>
    </source>
</evidence>
<feature type="region of interest" description="Disordered" evidence="6">
    <location>
        <begin position="497"/>
        <end position="668"/>
    </location>
</feature>
<evidence type="ECO:0000256" key="3">
    <source>
        <dbReference type="ARBA" id="ARBA00022737"/>
    </source>
</evidence>
<dbReference type="AlphaFoldDB" id="A0AA89C240"/>
<evidence type="ECO:0000256" key="5">
    <source>
        <dbReference type="PROSITE-ProRule" id="PRU00176"/>
    </source>
</evidence>
<comment type="subcellular location">
    <subcellularLocation>
        <location evidence="1">Cytoplasm</location>
    </subcellularLocation>
</comment>
<reference evidence="8" key="1">
    <citation type="submission" date="2019-08" db="EMBL/GenBank/DDBJ databases">
        <title>The improved chromosome-level genome for the pearl oyster Pinctada fucata martensii using PacBio sequencing and Hi-C.</title>
        <authorList>
            <person name="Zheng Z."/>
        </authorList>
    </citation>
    <scope>NUCLEOTIDE SEQUENCE</scope>
    <source>
        <strain evidence="8">ZZ-2019</strain>
        <tissue evidence="8">Adductor muscle</tissue>
    </source>
</reference>
<dbReference type="CDD" id="cd12250">
    <property type="entry name" value="RRM2_hnRNPR_like"/>
    <property type="match status" value="1"/>
</dbReference>
<dbReference type="PANTHER" id="PTHR21245">
    <property type="entry name" value="HETEROGENEOUS NUCLEAR RIBONUCLEOPROTEIN"/>
    <property type="match status" value="1"/>
</dbReference>
<dbReference type="FunFam" id="3.30.70.330:FF:000023">
    <property type="entry name" value="Heterogeneous nuclear ribonucleoprotein q isoform"/>
    <property type="match status" value="1"/>
</dbReference>
<feature type="region of interest" description="Disordered" evidence="6">
    <location>
        <begin position="139"/>
        <end position="160"/>
    </location>
</feature>
<gene>
    <name evidence="8" type="ORF">FSP39_019940</name>
</gene>
<dbReference type="InterPro" id="IPR012677">
    <property type="entry name" value="Nucleotide-bd_a/b_plait_sf"/>
</dbReference>
<dbReference type="InterPro" id="IPR035979">
    <property type="entry name" value="RBD_domain_sf"/>
</dbReference>
<feature type="domain" description="RRM" evidence="7">
    <location>
        <begin position="242"/>
        <end position="325"/>
    </location>
</feature>
<feature type="compositionally biased region" description="Polar residues" evidence="6">
    <location>
        <begin position="585"/>
        <end position="611"/>
    </location>
</feature>
<dbReference type="Proteomes" id="UP001186944">
    <property type="component" value="Unassembled WGS sequence"/>
</dbReference>
<dbReference type="PROSITE" id="PS50102">
    <property type="entry name" value="RRM"/>
    <property type="match status" value="3"/>
</dbReference>
<dbReference type="InterPro" id="IPR041337">
    <property type="entry name" value="hnRNP_Q_AcD"/>
</dbReference>
<name>A0AA89C240_PINIB</name>
<feature type="domain" description="RRM" evidence="7">
    <location>
        <begin position="338"/>
        <end position="408"/>
    </location>
</feature>
<dbReference type="SMART" id="SM00360">
    <property type="entry name" value="RRM"/>
    <property type="match status" value="3"/>
</dbReference>
<keyword evidence="2" id="KW-0963">Cytoplasm</keyword>
<feature type="domain" description="RRM" evidence="7">
    <location>
        <begin position="161"/>
        <end position="240"/>
    </location>
</feature>
<dbReference type="Pfam" id="PF00076">
    <property type="entry name" value="RRM_1"/>
    <property type="match status" value="3"/>
</dbReference>
<dbReference type="SUPFAM" id="SSF54928">
    <property type="entry name" value="RNA-binding domain, RBD"/>
    <property type="match status" value="3"/>
</dbReference>
<sequence>MAQNGIMEQVKTEIKTEEDMETNGQTEDFQKLTEYGINIKVANELVKIYESGKLAHADLDERALDALKELNADDAIAVLKQFCESSLEHVGNKSAFLCGMMKTYRQNKKHGANAQVAKGPDEAKLKEILDRTGYSLDVTTGQRKYGGPPPGEDERNAPSGSEVFCGKIPKDVFEDELIPLFEKCGKIWDLRLMMDPMTGFNRGYCFITFCDKPGALEAVKQLDNYQIKPGKSIKVNISVANQRLFVGNIPKSKSKDEIMEEFSKKTEDLTDVIIYRSAEKENQKNRGFAFLEYESHKAASTAKRKLSSGRTKVWGCDVIVDWADPIDDPDSDTMSKVKVLYVRNLTSDVTEDTLKEKFGEYGKVERVKKIKDYGFIHFEERDDAVKAMEGMNGQKLGKLEMEVSLAKPPSENKKKEQRKRDQERRQMMMAMGMGGPRYGYDDYYGPPMMRGGGMPPMRGGGGGGGMRPRMPPPPDFYDDYYGYDDFDYYGGYAPPIPRGRGGRMPPPPMRGRGGAPPPLRGGPRGGAVARGSRGAMRGARGAAVRGRGMPAGGNVSKSPAAMQRGGKRKAGGDMNQTNSKKRNMSDNWGAQPIAQQPLDQSGSSEDTSSNADGAKSSWATARRRTEESLQDPSLTPRAVTKLSGLLSKSRQSTDDGSGPDTGRSGLSAWALAKKRTEEVVDNPTVKQFGKLAGMLVKTRL</sequence>
<dbReference type="CDD" id="cd21065">
    <property type="entry name" value="NURR_Syncrip-like"/>
    <property type="match status" value="1"/>
</dbReference>
<evidence type="ECO:0000256" key="1">
    <source>
        <dbReference type="ARBA" id="ARBA00004496"/>
    </source>
</evidence>
<accession>A0AA89C240</accession>
<dbReference type="EMBL" id="VSWD01000007">
    <property type="protein sequence ID" value="KAK3098487.1"/>
    <property type="molecule type" value="Genomic_DNA"/>
</dbReference>
<keyword evidence="3" id="KW-0677">Repeat</keyword>
<comment type="caution">
    <text evidence="8">The sequence shown here is derived from an EMBL/GenBank/DDBJ whole genome shotgun (WGS) entry which is preliminary data.</text>
</comment>
<keyword evidence="9" id="KW-1185">Reference proteome</keyword>
<dbReference type="Gene3D" id="3.30.70.330">
    <property type="match status" value="3"/>
</dbReference>
<dbReference type="NCBIfam" id="TIGR01648">
    <property type="entry name" value="hnRNP-R-Q"/>
    <property type="match status" value="1"/>
</dbReference>
<dbReference type="FunFam" id="3.30.70.330:FF:000213">
    <property type="entry name" value="Uncharacterized protein, isoform R"/>
    <property type="match status" value="1"/>
</dbReference>
<feature type="compositionally biased region" description="Pro residues" evidence="6">
    <location>
        <begin position="504"/>
        <end position="520"/>
    </location>
</feature>
<dbReference type="FunFam" id="3.30.70.330:FF:000024">
    <property type="entry name" value="Heterogeneous nuclear ribonucleoprotein q isoform"/>
    <property type="match status" value="1"/>
</dbReference>
<proteinExistence type="predicted"/>